<comment type="caution">
    <text evidence="1">The sequence shown here is derived from an EMBL/GenBank/DDBJ whole genome shotgun (WGS) entry which is preliminary data.</text>
</comment>
<dbReference type="AlphaFoldDB" id="A0A0F9U107"/>
<evidence type="ECO:0000313" key="1">
    <source>
        <dbReference type="EMBL" id="KKN55036.1"/>
    </source>
</evidence>
<sequence>MICQKCLDSDRKSRVFSDPITCMTAEVKYDNSYWDELGEFHNHNHHSYNYKCSNGHTFSIKDHCAFGDCC</sequence>
<dbReference type="EMBL" id="LAZR01000902">
    <property type="protein sequence ID" value="KKN55036.1"/>
    <property type="molecule type" value="Genomic_DNA"/>
</dbReference>
<proteinExistence type="predicted"/>
<organism evidence="1">
    <name type="scientific">marine sediment metagenome</name>
    <dbReference type="NCBI Taxonomy" id="412755"/>
    <lineage>
        <taxon>unclassified sequences</taxon>
        <taxon>metagenomes</taxon>
        <taxon>ecological metagenomes</taxon>
    </lineage>
</organism>
<protein>
    <submittedName>
        <fullName evidence="1">Uncharacterized protein</fullName>
    </submittedName>
</protein>
<gene>
    <name evidence="1" type="ORF">LCGC14_0586370</name>
</gene>
<accession>A0A0F9U107</accession>
<name>A0A0F9U107_9ZZZZ</name>
<reference evidence="1" key="1">
    <citation type="journal article" date="2015" name="Nature">
        <title>Complex archaea that bridge the gap between prokaryotes and eukaryotes.</title>
        <authorList>
            <person name="Spang A."/>
            <person name="Saw J.H."/>
            <person name="Jorgensen S.L."/>
            <person name="Zaremba-Niedzwiedzka K."/>
            <person name="Martijn J."/>
            <person name="Lind A.E."/>
            <person name="van Eijk R."/>
            <person name="Schleper C."/>
            <person name="Guy L."/>
            <person name="Ettema T.J."/>
        </authorList>
    </citation>
    <scope>NUCLEOTIDE SEQUENCE</scope>
</reference>